<dbReference type="RefSeq" id="WP_316266653.1">
    <property type="nucleotide sequence ID" value="NZ_AP027742.1"/>
</dbReference>
<reference evidence="3" key="1">
    <citation type="journal article" date="2023" name="Int. J. Syst. Evol. Microbiol.">
        <title>Claveliimonas bilis gen. nov., sp. nov., deoxycholic acid-producing bacteria isolated from human faeces, and reclassification of Sellimonas monacensis Zenner et al. 2021 as Claveliimonas monacensis comb. nov.</title>
        <authorList>
            <person name="Hisatomi A."/>
            <person name="Kastawa N.W.E.P.G."/>
            <person name="Song I."/>
            <person name="Ohkuma M."/>
            <person name="Fukiya S."/>
            <person name="Sakamoto M."/>
        </authorList>
    </citation>
    <scope>NUCLEOTIDE SEQUENCE [LARGE SCALE GENOMIC DNA]</scope>
    <source>
        <strain evidence="3">12BBH14</strain>
    </source>
</reference>
<dbReference type="Gene3D" id="1.10.10.10">
    <property type="entry name" value="Winged helix-like DNA-binding domain superfamily/Winged helix DNA-binding domain"/>
    <property type="match status" value="1"/>
</dbReference>
<dbReference type="Proteomes" id="UP001305815">
    <property type="component" value="Chromosome"/>
</dbReference>
<sequence>MGYNHGKAERKWQIWKEKEEKLMRENGVAEEIIAEIRAYDRIEFNSDRRFYVHSNEMAEYIENTAGKEQDIEVITVLDLLNEIESRNLYYELLALDQSVLQILLLKIQGYSTREIAQLTRLSEDAVYQRMHRLKKKLQPFKDQRG</sequence>
<evidence type="ECO:0000313" key="2">
    <source>
        <dbReference type="EMBL" id="BDZ77016.1"/>
    </source>
</evidence>
<gene>
    <name evidence="2" type="ORF">Lac1_11990</name>
</gene>
<accession>A0ABM8I4A0</accession>
<dbReference type="InterPro" id="IPR013249">
    <property type="entry name" value="RNA_pol_sigma70_r4_t2"/>
</dbReference>
<dbReference type="SUPFAM" id="SSF88659">
    <property type="entry name" value="Sigma3 and sigma4 domains of RNA polymerase sigma factors"/>
    <property type="match status" value="1"/>
</dbReference>
<dbReference type="Pfam" id="PF08281">
    <property type="entry name" value="Sigma70_r4_2"/>
    <property type="match status" value="1"/>
</dbReference>
<proteinExistence type="predicted"/>
<organism evidence="2 3">
    <name type="scientific">Claveliimonas bilis</name>
    <dbReference type="NCBI Taxonomy" id="3028070"/>
    <lineage>
        <taxon>Bacteria</taxon>
        <taxon>Bacillati</taxon>
        <taxon>Bacillota</taxon>
        <taxon>Clostridia</taxon>
        <taxon>Lachnospirales</taxon>
        <taxon>Lachnospiraceae</taxon>
        <taxon>Claveliimonas</taxon>
    </lineage>
</organism>
<evidence type="ECO:0000313" key="3">
    <source>
        <dbReference type="Proteomes" id="UP001305815"/>
    </source>
</evidence>
<keyword evidence="3" id="KW-1185">Reference proteome</keyword>
<evidence type="ECO:0000259" key="1">
    <source>
        <dbReference type="Pfam" id="PF08281"/>
    </source>
</evidence>
<dbReference type="InterPro" id="IPR013324">
    <property type="entry name" value="RNA_pol_sigma_r3/r4-like"/>
</dbReference>
<dbReference type="InterPro" id="IPR036388">
    <property type="entry name" value="WH-like_DNA-bd_sf"/>
</dbReference>
<protein>
    <recommendedName>
        <fullName evidence="1">RNA polymerase sigma factor 70 region 4 type 2 domain-containing protein</fullName>
    </recommendedName>
</protein>
<name>A0ABM8I4A0_9FIRM</name>
<feature type="domain" description="RNA polymerase sigma factor 70 region 4 type 2" evidence="1">
    <location>
        <begin position="92"/>
        <end position="137"/>
    </location>
</feature>
<dbReference type="EMBL" id="AP027742">
    <property type="protein sequence ID" value="BDZ77016.1"/>
    <property type="molecule type" value="Genomic_DNA"/>
</dbReference>